<reference evidence="1 2" key="1">
    <citation type="submission" date="2020-08" db="EMBL/GenBank/DDBJ databases">
        <title>Genomic Encyclopedia of Type Strains, Phase IV (KMG-IV): sequencing the most valuable type-strain genomes for metagenomic binning, comparative biology and taxonomic classification.</title>
        <authorList>
            <person name="Goeker M."/>
        </authorList>
    </citation>
    <scope>NUCLEOTIDE SEQUENCE [LARGE SCALE GENOMIC DNA]</scope>
    <source>
        <strain evidence="1 2">DSM 106146</strain>
    </source>
</reference>
<sequence>MSNQENLYIHVYIPIGSEMISYRNPDEIWEIGQSLLDFIYKDFSGQSSSDRGSYELSRLREIHPYFRHISGDSLKLFRENSLSPSYEGVFCQAGLVKLQKSYEDWLSCYVSQGVSSELMEMAGKYRFYAQSHYVMDQGRPSTDYFLLGFEDCLYLEFSEMIRQKVLVKVCKNCGRLFIPKKSNVDYCHRVYTEDGKTCQDVGYSQTFARSVKNDDLLLAYTRAYKAHYARMSKPRKRAGNLSREDFEKWYQEAKDKLNQARSGALDGEEFKAWLKK</sequence>
<evidence type="ECO:0000313" key="2">
    <source>
        <dbReference type="Proteomes" id="UP000543642"/>
    </source>
</evidence>
<evidence type="ECO:0000313" key="1">
    <source>
        <dbReference type="EMBL" id="MBB5263811.1"/>
    </source>
</evidence>
<protein>
    <submittedName>
        <fullName evidence="1">Uncharacterized protein</fullName>
    </submittedName>
</protein>
<name>A0A7W8H8G5_9FIRM</name>
<dbReference type="Proteomes" id="UP000543642">
    <property type="component" value="Unassembled WGS sequence"/>
</dbReference>
<dbReference type="EMBL" id="JACHFW010000002">
    <property type="protein sequence ID" value="MBB5263811.1"/>
    <property type="molecule type" value="Genomic_DNA"/>
</dbReference>
<gene>
    <name evidence="1" type="ORF">HNP82_000909</name>
</gene>
<dbReference type="InterPro" id="IPR045722">
    <property type="entry name" value="DUF6076"/>
</dbReference>
<organism evidence="1 2">
    <name type="scientific">Catenibacillus scindens</name>
    <dbReference type="NCBI Taxonomy" id="673271"/>
    <lineage>
        <taxon>Bacteria</taxon>
        <taxon>Bacillati</taxon>
        <taxon>Bacillota</taxon>
        <taxon>Clostridia</taxon>
        <taxon>Lachnospirales</taxon>
        <taxon>Lachnospiraceae</taxon>
        <taxon>Catenibacillus</taxon>
    </lineage>
</organism>
<dbReference type="RefSeq" id="WP_183771931.1">
    <property type="nucleotide sequence ID" value="NZ_JACHFW010000002.1"/>
</dbReference>
<keyword evidence="2" id="KW-1185">Reference proteome</keyword>
<dbReference type="Pfam" id="PF19553">
    <property type="entry name" value="DUF6076"/>
    <property type="match status" value="1"/>
</dbReference>
<proteinExistence type="predicted"/>
<comment type="caution">
    <text evidence="1">The sequence shown here is derived from an EMBL/GenBank/DDBJ whole genome shotgun (WGS) entry which is preliminary data.</text>
</comment>
<dbReference type="AlphaFoldDB" id="A0A7W8H8G5"/>
<accession>A0A7W8H8G5</accession>